<dbReference type="SMART" id="SM00409">
    <property type="entry name" value="IG"/>
    <property type="match status" value="2"/>
</dbReference>
<keyword evidence="5" id="KW-1133">Transmembrane helix</keyword>
<dbReference type="PANTHER" id="PTHR12035">
    <property type="entry name" value="SIALIC ACID BINDING IMMUNOGLOBULIN-LIKE LECTIN"/>
    <property type="match status" value="1"/>
</dbReference>
<keyword evidence="4" id="KW-0130">Cell adhesion</keyword>
<dbReference type="InterPro" id="IPR007110">
    <property type="entry name" value="Ig-like_dom"/>
</dbReference>
<name>A0A8D2J9F8_VARKO</name>
<dbReference type="Pfam" id="PF07679">
    <property type="entry name" value="I-set"/>
    <property type="match status" value="1"/>
</dbReference>
<dbReference type="Pfam" id="PF07686">
    <property type="entry name" value="V-set"/>
    <property type="match status" value="1"/>
</dbReference>
<feature type="domain" description="Ig-like" evidence="8">
    <location>
        <begin position="141"/>
        <end position="224"/>
    </location>
</feature>
<dbReference type="InterPro" id="IPR003599">
    <property type="entry name" value="Ig_sub"/>
</dbReference>
<dbReference type="Ensembl" id="ENSVKKT00000009804.1">
    <property type="protein sequence ID" value="ENSVKKP00000009566.1"/>
    <property type="gene ID" value="ENSVKKG00000006756.1"/>
</dbReference>
<dbReference type="InterPro" id="IPR013106">
    <property type="entry name" value="Ig_V-set"/>
</dbReference>
<evidence type="ECO:0000256" key="7">
    <source>
        <dbReference type="ARBA" id="ARBA00038361"/>
    </source>
</evidence>
<keyword evidence="3" id="KW-0430">Lectin</keyword>
<proteinExistence type="inferred from homology"/>
<evidence type="ECO:0000256" key="6">
    <source>
        <dbReference type="ARBA" id="ARBA00023136"/>
    </source>
</evidence>
<comment type="similarity">
    <text evidence="7">Belongs to the immunoglobulin superfamily. SIGLEC (sialic acid binding Ig-like lectin) family.</text>
</comment>
<dbReference type="SUPFAM" id="SSF48726">
    <property type="entry name" value="Immunoglobulin"/>
    <property type="match status" value="2"/>
</dbReference>
<dbReference type="InterPro" id="IPR051036">
    <property type="entry name" value="SIGLEC"/>
</dbReference>
<evidence type="ECO:0000313" key="10">
    <source>
        <dbReference type="Proteomes" id="UP000694545"/>
    </source>
</evidence>
<organism evidence="9 10">
    <name type="scientific">Varanus komodoensis</name>
    <name type="common">Komodo dragon</name>
    <dbReference type="NCBI Taxonomy" id="61221"/>
    <lineage>
        <taxon>Eukaryota</taxon>
        <taxon>Metazoa</taxon>
        <taxon>Chordata</taxon>
        <taxon>Craniata</taxon>
        <taxon>Vertebrata</taxon>
        <taxon>Euteleostomi</taxon>
        <taxon>Lepidosauria</taxon>
        <taxon>Squamata</taxon>
        <taxon>Bifurcata</taxon>
        <taxon>Unidentata</taxon>
        <taxon>Episquamata</taxon>
        <taxon>Toxicofera</taxon>
        <taxon>Anguimorpha</taxon>
        <taxon>Paleoanguimorpha</taxon>
        <taxon>Varanoidea</taxon>
        <taxon>Varanidae</taxon>
        <taxon>Varanus</taxon>
    </lineage>
</organism>
<sequence length="369" mass="41919">PWMGRHIYSINVPHHVDVQRGLSARISCQFTYAPHDLYWGNEIYGYWFKFHETERHCLKPDSSCHQGHLMATNDYRQSVETSARDRFYLTGDPKQRSCSFLIVNAQLEDAGLYYFRVQAGWKLKYSYKASLATCTISRLLPNGSVSLVVSHLQKKEGDLEPVTVQEGDSVHLLCQASGNPDPVLTWRNQNKTFTESLPLAQVGLEAAGEYECQAVNSLGSAKITIQLLVQCKQWGKEVSVGCSVEGARPSSAECLNHSKHCSCILRVLLHSFREKRHILLQVCSQLQSTTGLRCRLLPPPSHGEGVPLGHLKGTRRHEVFMDSNPLPLMQLQPEKRNLNTKWFHYRAKKFREDCTEVWKNRASQPLNGM</sequence>
<dbReference type="InterPro" id="IPR003598">
    <property type="entry name" value="Ig_sub2"/>
</dbReference>
<dbReference type="GO" id="GO:0005886">
    <property type="term" value="C:plasma membrane"/>
    <property type="evidence" value="ECO:0007669"/>
    <property type="project" value="TreeGrafter"/>
</dbReference>
<evidence type="ECO:0000256" key="4">
    <source>
        <dbReference type="ARBA" id="ARBA00022889"/>
    </source>
</evidence>
<evidence type="ECO:0000256" key="2">
    <source>
        <dbReference type="ARBA" id="ARBA00022692"/>
    </source>
</evidence>
<dbReference type="GO" id="GO:0030246">
    <property type="term" value="F:carbohydrate binding"/>
    <property type="evidence" value="ECO:0007669"/>
    <property type="project" value="UniProtKB-KW"/>
</dbReference>
<dbReference type="Proteomes" id="UP000694545">
    <property type="component" value="Unplaced"/>
</dbReference>
<evidence type="ECO:0000313" key="9">
    <source>
        <dbReference type="Ensembl" id="ENSVKKP00000009566.1"/>
    </source>
</evidence>
<evidence type="ECO:0000256" key="3">
    <source>
        <dbReference type="ARBA" id="ARBA00022734"/>
    </source>
</evidence>
<evidence type="ECO:0000259" key="8">
    <source>
        <dbReference type="PROSITE" id="PS50835"/>
    </source>
</evidence>
<accession>A0A8D2J9F8</accession>
<dbReference type="PROSITE" id="PS50835">
    <property type="entry name" value="IG_LIKE"/>
    <property type="match status" value="1"/>
</dbReference>
<keyword evidence="6" id="KW-0472">Membrane</keyword>
<reference evidence="9" key="2">
    <citation type="submission" date="2025-09" db="UniProtKB">
        <authorList>
            <consortium name="Ensembl"/>
        </authorList>
    </citation>
    <scope>IDENTIFICATION</scope>
</reference>
<dbReference type="InterPro" id="IPR013098">
    <property type="entry name" value="Ig_I-set"/>
</dbReference>
<comment type="subcellular location">
    <subcellularLocation>
        <location evidence="1">Membrane</location>
        <topology evidence="1">Single-pass type I membrane protein</topology>
    </subcellularLocation>
</comment>
<dbReference type="InterPro" id="IPR013783">
    <property type="entry name" value="Ig-like_fold"/>
</dbReference>
<dbReference type="GO" id="GO:0033691">
    <property type="term" value="F:sialic acid binding"/>
    <property type="evidence" value="ECO:0007669"/>
    <property type="project" value="TreeGrafter"/>
</dbReference>
<dbReference type="GO" id="GO:0007155">
    <property type="term" value="P:cell adhesion"/>
    <property type="evidence" value="ECO:0007669"/>
    <property type="project" value="UniProtKB-KW"/>
</dbReference>
<evidence type="ECO:0000256" key="1">
    <source>
        <dbReference type="ARBA" id="ARBA00004479"/>
    </source>
</evidence>
<keyword evidence="2" id="KW-0812">Transmembrane</keyword>
<protein>
    <recommendedName>
        <fullName evidence="8">Ig-like domain-containing protein</fullName>
    </recommendedName>
</protein>
<keyword evidence="10" id="KW-1185">Reference proteome</keyword>
<evidence type="ECO:0000256" key="5">
    <source>
        <dbReference type="ARBA" id="ARBA00022989"/>
    </source>
</evidence>
<dbReference type="Gene3D" id="2.60.40.10">
    <property type="entry name" value="Immunoglobulins"/>
    <property type="match status" value="2"/>
</dbReference>
<dbReference type="PANTHER" id="PTHR12035:SF125">
    <property type="entry name" value="SIALIC ACID-BINDING IG-LIKE LECTIN 5"/>
    <property type="match status" value="1"/>
</dbReference>
<dbReference type="SMART" id="SM00408">
    <property type="entry name" value="IGc2"/>
    <property type="match status" value="1"/>
</dbReference>
<dbReference type="InterPro" id="IPR036179">
    <property type="entry name" value="Ig-like_dom_sf"/>
</dbReference>
<dbReference type="AlphaFoldDB" id="A0A8D2J9F8"/>
<reference evidence="9" key="1">
    <citation type="submission" date="2025-08" db="UniProtKB">
        <authorList>
            <consortium name="Ensembl"/>
        </authorList>
    </citation>
    <scope>IDENTIFICATION</scope>
</reference>